<protein>
    <submittedName>
        <fullName evidence="1">Uncharacterized protein</fullName>
    </submittedName>
</protein>
<gene>
    <name evidence="1" type="ORF">H5410_001233</name>
</gene>
<proteinExistence type="predicted"/>
<dbReference type="AlphaFoldDB" id="A0A9J6AYJ4"/>
<dbReference type="PANTHER" id="PTHR31286">
    <property type="entry name" value="GLYCINE-RICH CELL WALL STRUCTURAL PROTEIN 1.8-LIKE"/>
    <property type="match status" value="1"/>
</dbReference>
<reference evidence="1 2" key="1">
    <citation type="submission" date="2020-09" db="EMBL/GenBank/DDBJ databases">
        <title>De no assembly of potato wild relative species, Solanum commersonii.</title>
        <authorList>
            <person name="Cho K."/>
        </authorList>
    </citation>
    <scope>NUCLEOTIDE SEQUENCE [LARGE SCALE GENOMIC DNA]</scope>
    <source>
        <strain evidence="1">LZ3.2</strain>
        <tissue evidence="1">Leaf</tissue>
    </source>
</reference>
<dbReference type="EMBL" id="JACXVP010000001">
    <property type="protein sequence ID" value="KAG5629516.1"/>
    <property type="molecule type" value="Genomic_DNA"/>
</dbReference>
<sequence>MAASVGRPLQVDLATQNKTRPSCARVKVETGEIMGKWVTIKYDYVPKYCKTSKLQGHNEKDCYVIHPELFPQEEKKDEKEEKELA</sequence>
<dbReference type="InterPro" id="IPR040256">
    <property type="entry name" value="At4g02000-like"/>
</dbReference>
<dbReference type="PANTHER" id="PTHR31286:SF179">
    <property type="entry name" value="RNASE H TYPE-1 DOMAIN-CONTAINING PROTEIN"/>
    <property type="match status" value="1"/>
</dbReference>
<name>A0A9J6AYJ4_SOLCO</name>
<keyword evidence="2" id="KW-1185">Reference proteome</keyword>
<accession>A0A9J6AYJ4</accession>
<evidence type="ECO:0000313" key="2">
    <source>
        <dbReference type="Proteomes" id="UP000824120"/>
    </source>
</evidence>
<comment type="caution">
    <text evidence="1">The sequence shown here is derived from an EMBL/GenBank/DDBJ whole genome shotgun (WGS) entry which is preliminary data.</text>
</comment>
<dbReference type="OrthoDB" id="1302764at2759"/>
<dbReference type="Proteomes" id="UP000824120">
    <property type="component" value="Chromosome 1"/>
</dbReference>
<evidence type="ECO:0000313" key="1">
    <source>
        <dbReference type="EMBL" id="KAG5629516.1"/>
    </source>
</evidence>
<organism evidence="1 2">
    <name type="scientific">Solanum commersonii</name>
    <name type="common">Commerson's wild potato</name>
    <name type="synonym">Commerson's nightshade</name>
    <dbReference type="NCBI Taxonomy" id="4109"/>
    <lineage>
        <taxon>Eukaryota</taxon>
        <taxon>Viridiplantae</taxon>
        <taxon>Streptophyta</taxon>
        <taxon>Embryophyta</taxon>
        <taxon>Tracheophyta</taxon>
        <taxon>Spermatophyta</taxon>
        <taxon>Magnoliopsida</taxon>
        <taxon>eudicotyledons</taxon>
        <taxon>Gunneridae</taxon>
        <taxon>Pentapetalae</taxon>
        <taxon>asterids</taxon>
        <taxon>lamiids</taxon>
        <taxon>Solanales</taxon>
        <taxon>Solanaceae</taxon>
        <taxon>Solanoideae</taxon>
        <taxon>Solaneae</taxon>
        <taxon>Solanum</taxon>
    </lineage>
</organism>